<dbReference type="InterPro" id="IPR004090">
    <property type="entry name" value="Chemotax_Me-accpt_rcpt"/>
</dbReference>
<evidence type="ECO:0000256" key="3">
    <source>
        <dbReference type="ARBA" id="ARBA00029447"/>
    </source>
</evidence>
<dbReference type="InterPro" id="IPR051310">
    <property type="entry name" value="MCP_chemotaxis"/>
</dbReference>
<keyword evidence="5" id="KW-0812">Transmembrane</keyword>
<dbReference type="EMBL" id="CP017562">
    <property type="protein sequence ID" value="APA88885.1"/>
    <property type="molecule type" value="Genomic_DNA"/>
</dbReference>
<dbReference type="GO" id="GO:0006935">
    <property type="term" value="P:chemotaxis"/>
    <property type="evidence" value="ECO:0007669"/>
    <property type="project" value="InterPro"/>
</dbReference>
<reference evidence="7" key="2">
    <citation type="submission" date="2021-06" db="EMBL/GenBank/DDBJ databases">
        <authorList>
            <person name="Rogers T.H."/>
            <person name="Ramsay J.P."/>
            <person name="Wang P."/>
            <person name="Terpolilli J."/>
        </authorList>
    </citation>
    <scope>NUCLEOTIDE SEQUENCE</scope>
    <source>
        <strain evidence="7">WSM5005</strain>
    </source>
</reference>
<dbReference type="STRING" id="754502.BJG93_26745"/>
<feature type="transmembrane region" description="Helical" evidence="5">
    <location>
        <begin position="182"/>
        <end position="204"/>
    </location>
</feature>
<keyword evidence="5" id="KW-1133">Transmembrane helix</keyword>
<comment type="similarity">
    <text evidence="3">Belongs to the methyl-accepting chemotaxis (MCP) protein family.</text>
</comment>
<keyword evidence="2" id="KW-0488">Methylation</keyword>
<keyword evidence="8" id="KW-1185">Reference proteome</keyword>
<dbReference type="Pfam" id="PF00015">
    <property type="entry name" value="MCPsignal"/>
    <property type="match status" value="1"/>
</dbReference>
<accession>A0A1I9YRQ2</accession>
<reference evidence="7" key="1">
    <citation type="submission" date="2016-09" db="EMBL/GenBank/DDBJ databases">
        <title>The Complete Genome of Burkholderia sprentiae wsm5005.</title>
        <authorList>
            <person name="De Meyer S."/>
            <person name="Wang P."/>
            <person name="Terpolilli J."/>
        </authorList>
    </citation>
    <scope>NUCLEOTIDE SEQUENCE [LARGE SCALE GENOMIC DNA]</scope>
    <source>
        <strain evidence="7">WSM5005</strain>
    </source>
</reference>
<gene>
    <name evidence="7" type="ORF">BJG93_26745</name>
</gene>
<evidence type="ECO:0000259" key="6">
    <source>
        <dbReference type="PROSITE" id="PS50111"/>
    </source>
</evidence>
<proteinExistence type="inferred from homology"/>
<evidence type="ECO:0000256" key="1">
    <source>
        <dbReference type="ARBA" id="ARBA00004370"/>
    </source>
</evidence>
<dbReference type="KEGG" id="pspw:BJG93_26745"/>
<evidence type="ECO:0000313" key="7">
    <source>
        <dbReference type="EMBL" id="APA88885.1"/>
    </source>
</evidence>
<evidence type="ECO:0000256" key="5">
    <source>
        <dbReference type="SAM" id="Phobius"/>
    </source>
</evidence>
<dbReference type="GO" id="GO:0007165">
    <property type="term" value="P:signal transduction"/>
    <property type="evidence" value="ECO:0007669"/>
    <property type="project" value="UniProtKB-KW"/>
</dbReference>
<dbReference type="PANTHER" id="PTHR43531">
    <property type="entry name" value="PROTEIN ICFG"/>
    <property type="match status" value="1"/>
</dbReference>
<dbReference type="Proteomes" id="UP000179860">
    <property type="component" value="Chromosome 2"/>
</dbReference>
<dbReference type="FunFam" id="1.10.287.950:FF:000001">
    <property type="entry name" value="Methyl-accepting chemotaxis sensory transducer"/>
    <property type="match status" value="1"/>
</dbReference>
<dbReference type="InterPro" id="IPR004089">
    <property type="entry name" value="MCPsignal_dom"/>
</dbReference>
<dbReference type="PANTHER" id="PTHR43531:SF14">
    <property type="entry name" value="METHYL-ACCEPTING CHEMOTAXIS PROTEIN I-RELATED"/>
    <property type="match status" value="1"/>
</dbReference>
<dbReference type="GO" id="GO:0004888">
    <property type="term" value="F:transmembrane signaling receptor activity"/>
    <property type="evidence" value="ECO:0007669"/>
    <property type="project" value="InterPro"/>
</dbReference>
<dbReference type="OrthoDB" id="1884279at2"/>
<dbReference type="GO" id="GO:0005886">
    <property type="term" value="C:plasma membrane"/>
    <property type="evidence" value="ECO:0007669"/>
    <property type="project" value="TreeGrafter"/>
</dbReference>
<keyword evidence="5" id="KW-0472">Membrane</keyword>
<comment type="subcellular location">
    <subcellularLocation>
        <location evidence="1">Membrane</location>
    </subcellularLocation>
</comment>
<dbReference type="SUPFAM" id="SSF58104">
    <property type="entry name" value="Methyl-accepting chemotaxis protein (MCP) signaling domain"/>
    <property type="match status" value="1"/>
</dbReference>
<dbReference type="Gene3D" id="1.10.287.950">
    <property type="entry name" value="Methyl-accepting chemotaxis protein"/>
    <property type="match status" value="1"/>
</dbReference>
<dbReference type="CDD" id="cd11386">
    <property type="entry name" value="MCP_signal"/>
    <property type="match status" value="1"/>
</dbReference>
<feature type="domain" description="Methyl-accepting transducer" evidence="6">
    <location>
        <begin position="266"/>
        <end position="495"/>
    </location>
</feature>
<sequence length="510" mass="53543">MKLVHQLPLAFGIALLAASTAGVFGVVEMNNAANAYERLIEVNGAQQRRIADALVAFKNQVQNGKDIIVRGKDPAQFDKYWSAFQKYEQASQSDTEKLAYELPPGEVRARIEQFNVLHRQMGESLRQALVQFKASGFDIGAADRAIDGIDRKPAILLRESGSKIVEQTSVAIADAKKKQTRAILASCSVMAITMMAGIACAVMFSRAITRKLGGEPDDARNAARRIATGALDIELHVRPGDTDSLMAAMKAMTGALVRIVGQVRASSDSIATGSAQIASGNADLSQRTEEQASAVQETAASMEQLGATVRQNAQNAREASQLAVNASAVAQKGGTVVDQVVQTMTGINDSSRKIASIVGIIDSIAAQTNILAINAAVEAARAGPQGRGFAVVATEVRGLAKRSGQAASEIQALIADSVEHVGRGTALVEEAGTTMSEIVCAIERVTAIVDAISIASAEQSIGVEQAGEAVGQIDQTTQHNAALVEQSAAAAESLRQQAAQLVDSVAQFRL</sequence>
<dbReference type="SMART" id="SM00283">
    <property type="entry name" value="MA"/>
    <property type="match status" value="1"/>
</dbReference>
<name>A0A1I9YRQ2_9BURK</name>
<dbReference type="PRINTS" id="PR00260">
    <property type="entry name" value="CHEMTRNSDUCR"/>
</dbReference>
<organism evidence="7 8">
    <name type="scientific">Paraburkholderia sprentiae WSM5005</name>
    <dbReference type="NCBI Taxonomy" id="754502"/>
    <lineage>
        <taxon>Bacteria</taxon>
        <taxon>Pseudomonadati</taxon>
        <taxon>Pseudomonadota</taxon>
        <taxon>Betaproteobacteria</taxon>
        <taxon>Burkholderiales</taxon>
        <taxon>Burkholderiaceae</taxon>
        <taxon>Paraburkholderia</taxon>
    </lineage>
</organism>
<protein>
    <submittedName>
        <fullName evidence="7">Methyl-accepting chemotaxis protein</fullName>
    </submittedName>
</protein>
<dbReference type="PROSITE" id="PS50111">
    <property type="entry name" value="CHEMOTAXIS_TRANSDUC_2"/>
    <property type="match status" value="1"/>
</dbReference>
<evidence type="ECO:0000256" key="2">
    <source>
        <dbReference type="ARBA" id="ARBA00022481"/>
    </source>
</evidence>
<evidence type="ECO:0000313" key="8">
    <source>
        <dbReference type="Proteomes" id="UP000179860"/>
    </source>
</evidence>
<evidence type="ECO:0000256" key="4">
    <source>
        <dbReference type="PROSITE-ProRule" id="PRU00284"/>
    </source>
</evidence>
<dbReference type="AlphaFoldDB" id="A0A1I9YRQ2"/>
<keyword evidence="4" id="KW-0807">Transducer</keyword>
<dbReference type="RefSeq" id="WP_027196383.1">
    <property type="nucleotide sequence ID" value="NZ_CP017562.2"/>
</dbReference>